<keyword evidence="5" id="KW-1185">Reference proteome</keyword>
<comment type="caution">
    <text evidence="4">The sequence shown here is derived from an EMBL/GenBank/DDBJ whole genome shotgun (WGS) entry which is preliminary data.</text>
</comment>
<dbReference type="RefSeq" id="WP_203982561.1">
    <property type="nucleotide sequence ID" value="NZ_BOOU01000013.1"/>
</dbReference>
<dbReference type="Proteomes" id="UP000655287">
    <property type="component" value="Unassembled WGS sequence"/>
</dbReference>
<accession>A0A919QY03</accession>
<organism evidence="4 5">
    <name type="scientific">Sphaerisporangium rufum</name>
    <dbReference type="NCBI Taxonomy" id="1381558"/>
    <lineage>
        <taxon>Bacteria</taxon>
        <taxon>Bacillati</taxon>
        <taxon>Actinomycetota</taxon>
        <taxon>Actinomycetes</taxon>
        <taxon>Streptosporangiales</taxon>
        <taxon>Streptosporangiaceae</taxon>
        <taxon>Sphaerisporangium</taxon>
    </lineage>
</organism>
<reference evidence="4" key="1">
    <citation type="submission" date="2021-01" db="EMBL/GenBank/DDBJ databases">
        <title>Whole genome shotgun sequence of Sphaerisporangium rufum NBRC 109079.</title>
        <authorList>
            <person name="Komaki H."/>
            <person name="Tamura T."/>
        </authorList>
    </citation>
    <scope>NUCLEOTIDE SEQUENCE</scope>
    <source>
        <strain evidence="4">NBRC 109079</strain>
    </source>
</reference>
<sequence length="196" mass="21496">MRVHAPPGRAGHLWLRRRLATAEHALDLLDRRLALLQQEHDRLVRPAARTGRDWAAALADSETWTRRVARLGGERALRLGAPAGRAEVDIEPAGVLGVRCPGRVTCRFPAAPDLLPLTAALGPARAAAQAALAAAVRHAAAQEAVRLVAAEVHRTRRRVRALRERWIPALTAALADRALTLEEQDRADRLRRPSDR</sequence>
<dbReference type="Gene3D" id="1.10.287.3240">
    <property type="match status" value="1"/>
</dbReference>
<evidence type="ECO:0008006" key="6">
    <source>
        <dbReference type="Google" id="ProtNLM"/>
    </source>
</evidence>
<evidence type="ECO:0000256" key="1">
    <source>
        <dbReference type="ARBA" id="ARBA00005850"/>
    </source>
</evidence>
<dbReference type="GO" id="GO:0046961">
    <property type="term" value="F:proton-transporting ATPase activity, rotational mechanism"/>
    <property type="evidence" value="ECO:0007669"/>
    <property type="project" value="InterPro"/>
</dbReference>
<name>A0A919QY03_9ACTN</name>
<dbReference type="EMBL" id="BOOU01000013">
    <property type="protein sequence ID" value="GII75918.1"/>
    <property type="molecule type" value="Genomic_DNA"/>
</dbReference>
<dbReference type="InterPro" id="IPR002699">
    <property type="entry name" value="V_ATPase_D"/>
</dbReference>
<keyword evidence="2" id="KW-0813">Transport</keyword>
<dbReference type="Pfam" id="PF01813">
    <property type="entry name" value="ATP-synt_D"/>
    <property type="match status" value="1"/>
</dbReference>
<evidence type="ECO:0000313" key="4">
    <source>
        <dbReference type="EMBL" id="GII75918.1"/>
    </source>
</evidence>
<comment type="similarity">
    <text evidence="1">Belongs to the V-ATPase D subunit family.</text>
</comment>
<proteinExistence type="inferred from homology"/>
<protein>
    <recommendedName>
        <fullName evidence="6">V-type ATPase, D subunit</fullName>
    </recommendedName>
</protein>
<gene>
    <name evidence="4" type="ORF">Sru01_09000</name>
</gene>
<dbReference type="AlphaFoldDB" id="A0A919QY03"/>
<evidence type="ECO:0000256" key="3">
    <source>
        <dbReference type="ARBA" id="ARBA00023065"/>
    </source>
</evidence>
<evidence type="ECO:0000313" key="5">
    <source>
        <dbReference type="Proteomes" id="UP000655287"/>
    </source>
</evidence>
<evidence type="ECO:0000256" key="2">
    <source>
        <dbReference type="ARBA" id="ARBA00022448"/>
    </source>
</evidence>
<keyword evidence="3" id="KW-0406">Ion transport</keyword>